<feature type="region of interest" description="Disordered" evidence="1">
    <location>
        <begin position="79"/>
        <end position="113"/>
    </location>
</feature>
<reference evidence="2" key="1">
    <citation type="submission" date="2023-10" db="EMBL/GenBank/DDBJ databases">
        <title>Genome assemblies of two species of porcelain crab, Petrolisthes cinctipes and Petrolisthes manimaculis (Anomura: Porcellanidae).</title>
        <authorList>
            <person name="Angst P."/>
        </authorList>
    </citation>
    <scope>NUCLEOTIDE SEQUENCE</scope>
    <source>
        <strain evidence="2">PB745_01</strain>
        <tissue evidence="2">Gill</tissue>
    </source>
</reference>
<dbReference type="AlphaFoldDB" id="A0AAE1GD09"/>
<gene>
    <name evidence="2" type="ORF">Pcinc_006515</name>
</gene>
<evidence type="ECO:0000313" key="2">
    <source>
        <dbReference type="EMBL" id="KAK3889489.1"/>
    </source>
</evidence>
<dbReference type="EMBL" id="JAWQEG010000482">
    <property type="protein sequence ID" value="KAK3889489.1"/>
    <property type="molecule type" value="Genomic_DNA"/>
</dbReference>
<organism evidence="2 3">
    <name type="scientific">Petrolisthes cinctipes</name>
    <name type="common">Flat porcelain crab</name>
    <dbReference type="NCBI Taxonomy" id="88211"/>
    <lineage>
        <taxon>Eukaryota</taxon>
        <taxon>Metazoa</taxon>
        <taxon>Ecdysozoa</taxon>
        <taxon>Arthropoda</taxon>
        <taxon>Crustacea</taxon>
        <taxon>Multicrustacea</taxon>
        <taxon>Malacostraca</taxon>
        <taxon>Eumalacostraca</taxon>
        <taxon>Eucarida</taxon>
        <taxon>Decapoda</taxon>
        <taxon>Pleocyemata</taxon>
        <taxon>Anomura</taxon>
        <taxon>Galatheoidea</taxon>
        <taxon>Porcellanidae</taxon>
        <taxon>Petrolisthes</taxon>
    </lineage>
</organism>
<proteinExistence type="predicted"/>
<name>A0AAE1GD09_PETCI</name>
<evidence type="ECO:0000256" key="1">
    <source>
        <dbReference type="SAM" id="MobiDB-lite"/>
    </source>
</evidence>
<dbReference type="Proteomes" id="UP001286313">
    <property type="component" value="Unassembled WGS sequence"/>
</dbReference>
<comment type="caution">
    <text evidence="2">The sequence shown here is derived from an EMBL/GenBank/DDBJ whole genome shotgun (WGS) entry which is preliminary data.</text>
</comment>
<accession>A0AAE1GD09</accession>
<protein>
    <submittedName>
        <fullName evidence="2">Uncharacterized protein</fullName>
    </submittedName>
</protein>
<evidence type="ECO:0000313" key="3">
    <source>
        <dbReference type="Proteomes" id="UP001286313"/>
    </source>
</evidence>
<sequence length="124" mass="14280">MTGSPPWTSSPPLLIETGLVPLRARIQERVACVAAKIMQQCRNCQAEKMVKRNMPGNPLSTDSRKKKWEWQISKAIKRNIDQETITSRGRDQPDPNYHPHPPGKIEDGKLYSNLPDWQRRTQLH</sequence>
<keyword evidence="3" id="KW-1185">Reference proteome</keyword>